<comment type="caution">
    <text evidence="2">The sequence shown here is derived from an EMBL/GenBank/DDBJ whole genome shotgun (WGS) entry which is preliminary data.</text>
</comment>
<dbReference type="InterPro" id="IPR005135">
    <property type="entry name" value="Endo/exonuclease/phosphatase"/>
</dbReference>
<dbReference type="Gene3D" id="3.60.10.10">
    <property type="entry name" value="Endonuclease/exonuclease/phosphatase"/>
    <property type="match status" value="1"/>
</dbReference>
<dbReference type="EMBL" id="PGGC01000033">
    <property type="protein sequence ID" value="PJG60107.1"/>
    <property type="molecule type" value="Genomic_DNA"/>
</dbReference>
<keyword evidence="3" id="KW-1185">Reference proteome</keyword>
<dbReference type="GO" id="GO:0003824">
    <property type="term" value="F:catalytic activity"/>
    <property type="evidence" value="ECO:0007669"/>
    <property type="project" value="InterPro"/>
</dbReference>
<dbReference type="GO" id="GO:0031012">
    <property type="term" value="C:extracellular matrix"/>
    <property type="evidence" value="ECO:0007669"/>
    <property type="project" value="TreeGrafter"/>
</dbReference>
<dbReference type="InterPro" id="IPR036691">
    <property type="entry name" value="Endo/exonu/phosph_ase_sf"/>
</dbReference>
<feature type="non-terminal residue" evidence="2">
    <location>
        <position position="1"/>
    </location>
</feature>
<dbReference type="Pfam" id="PF03372">
    <property type="entry name" value="Exo_endo_phos"/>
    <property type="match status" value="1"/>
</dbReference>
<evidence type="ECO:0000259" key="1">
    <source>
        <dbReference type="Pfam" id="PF03372"/>
    </source>
</evidence>
<dbReference type="AlphaFoldDB" id="A0A2H9U7T3"/>
<organism evidence="2 3">
    <name type="scientific">Aeromonas cavernicola</name>
    <dbReference type="NCBI Taxonomy" id="1006623"/>
    <lineage>
        <taxon>Bacteria</taxon>
        <taxon>Pseudomonadati</taxon>
        <taxon>Pseudomonadota</taxon>
        <taxon>Gammaproteobacteria</taxon>
        <taxon>Aeromonadales</taxon>
        <taxon>Aeromonadaceae</taxon>
        <taxon>Aeromonas</taxon>
    </lineage>
</organism>
<feature type="domain" description="Endonuclease/exonuclease/phosphatase" evidence="1">
    <location>
        <begin position="9"/>
        <end position="212"/>
    </location>
</feature>
<proteinExistence type="predicted"/>
<name>A0A2H9U7T3_9GAMM</name>
<sequence>GEHLKCIYFNARNIVRKVDELKAWIDKWKYDVVAISETWLQEGCDWQLNIPGFNCFRCNRIGGTRGGGVALLVREKIKAVLWKDRLEGSSREAIWVELRNAKGVVTLIGVYYRPPNGERELEEQMCKEIADICSKHKVVIVGDFNFPHIDWEAHSVKGMDGLEFLKCVQDSFLQQYIEVPTRKGAVLDLLLGNEIGQVMDVCVGEHLGSSDHNTISFNIVMEKDRTGRRVEIFDWRKAHFEEMRK</sequence>
<evidence type="ECO:0000313" key="3">
    <source>
        <dbReference type="Proteomes" id="UP000235861"/>
    </source>
</evidence>
<dbReference type="PANTHER" id="PTHR33395:SF22">
    <property type="entry name" value="REVERSE TRANSCRIPTASE DOMAIN-CONTAINING PROTEIN"/>
    <property type="match status" value="1"/>
</dbReference>
<dbReference type="PANTHER" id="PTHR33395">
    <property type="entry name" value="TRANSCRIPTASE, PUTATIVE-RELATED-RELATED"/>
    <property type="match status" value="1"/>
</dbReference>
<dbReference type="Proteomes" id="UP000235861">
    <property type="component" value="Unassembled WGS sequence"/>
</dbReference>
<accession>A0A2H9U7T3</accession>
<dbReference type="OrthoDB" id="9803914at2"/>
<dbReference type="RefSeq" id="WP_157798189.1">
    <property type="nucleotide sequence ID" value="NZ_PGGC01000033.1"/>
</dbReference>
<protein>
    <recommendedName>
        <fullName evidence="1">Endonuclease/exonuclease/phosphatase domain-containing protein</fullName>
    </recommendedName>
</protein>
<dbReference type="SUPFAM" id="SSF56219">
    <property type="entry name" value="DNase I-like"/>
    <property type="match status" value="1"/>
</dbReference>
<gene>
    <name evidence="2" type="ORF">CUC53_03725</name>
</gene>
<reference evidence="2 3" key="1">
    <citation type="submission" date="2017-11" db="EMBL/GenBank/DDBJ databases">
        <title>Draft genome sequence of environmental isolate Aeromonas cavernicola sp. nov. MDC 2508.</title>
        <authorList>
            <person name="Colston S.M."/>
            <person name="Navarro A."/>
            <person name="Martinez-Murcia A.J."/>
            <person name="Graf J."/>
        </authorList>
    </citation>
    <scope>NUCLEOTIDE SEQUENCE [LARGE SCALE GENOMIC DNA]</scope>
    <source>
        <strain evidence="2 3">MDC 2508</strain>
    </source>
</reference>
<evidence type="ECO:0000313" key="2">
    <source>
        <dbReference type="EMBL" id="PJG60107.1"/>
    </source>
</evidence>